<gene>
    <name evidence="2" type="ORF">FNH04_24185</name>
</gene>
<keyword evidence="3" id="KW-1185">Reference proteome</keyword>
<reference evidence="2 3" key="1">
    <citation type="submission" date="2019-07" db="EMBL/GenBank/DDBJ databases">
        <title>New species of Amycolatopsis and Streptomyces.</title>
        <authorList>
            <person name="Duangmal K."/>
            <person name="Teo W.F.A."/>
            <person name="Lipun K."/>
        </authorList>
    </citation>
    <scope>NUCLEOTIDE SEQUENCE [LARGE SCALE GENOMIC DNA]</scope>
    <source>
        <strain evidence="2 3">TISTR 2346</strain>
    </source>
</reference>
<proteinExistence type="inferred from homology"/>
<dbReference type="Gene3D" id="3.40.50.720">
    <property type="entry name" value="NAD(P)-binding Rossmann-like Domain"/>
    <property type="match status" value="1"/>
</dbReference>
<accession>A0A5N8W5Z1</accession>
<dbReference type="PANTHER" id="PTHR42879:SF6">
    <property type="entry name" value="NADPH-DEPENDENT REDUCTASE BACG"/>
    <property type="match status" value="1"/>
</dbReference>
<dbReference type="PRINTS" id="PR00081">
    <property type="entry name" value="GDHRDH"/>
</dbReference>
<comment type="similarity">
    <text evidence="1">Belongs to the short-chain dehydrogenases/reductases (SDR) family.</text>
</comment>
<organism evidence="2 3">
    <name type="scientific">Streptomyces phyllanthi</name>
    <dbReference type="NCBI Taxonomy" id="1803180"/>
    <lineage>
        <taxon>Bacteria</taxon>
        <taxon>Bacillati</taxon>
        <taxon>Actinomycetota</taxon>
        <taxon>Actinomycetes</taxon>
        <taxon>Kitasatosporales</taxon>
        <taxon>Streptomycetaceae</taxon>
        <taxon>Streptomyces</taxon>
    </lineage>
</organism>
<comment type="caution">
    <text evidence="2">The sequence shown here is derived from an EMBL/GenBank/DDBJ whole genome shotgun (WGS) entry which is preliminary data.</text>
</comment>
<dbReference type="EMBL" id="VJZE01000183">
    <property type="protein sequence ID" value="MPY42891.1"/>
    <property type="molecule type" value="Genomic_DNA"/>
</dbReference>
<protein>
    <submittedName>
        <fullName evidence="2">SDR family oxidoreductase</fullName>
    </submittedName>
</protein>
<dbReference type="RefSeq" id="WP_152787600.1">
    <property type="nucleotide sequence ID" value="NZ_BAABEQ010000035.1"/>
</dbReference>
<evidence type="ECO:0000256" key="1">
    <source>
        <dbReference type="ARBA" id="ARBA00006484"/>
    </source>
</evidence>
<name>A0A5N8W5Z1_9ACTN</name>
<dbReference type="Pfam" id="PF13561">
    <property type="entry name" value="adh_short_C2"/>
    <property type="match status" value="1"/>
</dbReference>
<dbReference type="PANTHER" id="PTHR42879">
    <property type="entry name" value="3-OXOACYL-(ACYL-CARRIER-PROTEIN) REDUCTASE"/>
    <property type="match status" value="1"/>
</dbReference>
<dbReference type="SUPFAM" id="SSF51735">
    <property type="entry name" value="NAD(P)-binding Rossmann-fold domains"/>
    <property type="match status" value="1"/>
</dbReference>
<dbReference type="InterPro" id="IPR050259">
    <property type="entry name" value="SDR"/>
</dbReference>
<dbReference type="OrthoDB" id="9804774at2"/>
<dbReference type="Proteomes" id="UP000326979">
    <property type="component" value="Unassembled WGS sequence"/>
</dbReference>
<dbReference type="InterPro" id="IPR036291">
    <property type="entry name" value="NAD(P)-bd_dom_sf"/>
</dbReference>
<sequence length="261" mass="27348">MDLELAGRWAIIGASSGGLGLACAKALHAEGVNVVINGRTPEALERAAAELRSVGDGVSGIVVVPGDIAAPGTHERLLDACPAPDILVTNNGGPPPGPFQKSVRADWEHGLDANLLGHVELINLVVGGMCDRRFGRIVNITSAMVTTPRPTMAVSSAARAALTAAVKGLSLDVARFNVTVNNLLPERFDTERQRYMAEVATVRDGITYDEARARQVRSIVAGRLGDPREFGATCAFLCSPLAGYISGQNIRLDGGSYPALV</sequence>
<evidence type="ECO:0000313" key="3">
    <source>
        <dbReference type="Proteomes" id="UP000326979"/>
    </source>
</evidence>
<evidence type="ECO:0000313" key="2">
    <source>
        <dbReference type="EMBL" id="MPY42891.1"/>
    </source>
</evidence>
<dbReference type="InterPro" id="IPR002347">
    <property type="entry name" value="SDR_fam"/>
</dbReference>
<dbReference type="AlphaFoldDB" id="A0A5N8W5Z1"/>